<keyword evidence="2" id="KW-0812">Transmembrane</keyword>
<protein>
    <submittedName>
        <fullName evidence="3">Uncharacterized protein</fullName>
    </submittedName>
</protein>
<dbReference type="AlphaFoldDB" id="A0A9P4J7C4"/>
<proteinExistence type="predicted"/>
<evidence type="ECO:0000313" key="4">
    <source>
        <dbReference type="Proteomes" id="UP000799439"/>
    </source>
</evidence>
<feature type="region of interest" description="Disordered" evidence="1">
    <location>
        <begin position="66"/>
        <end position="85"/>
    </location>
</feature>
<dbReference type="OrthoDB" id="3436553at2759"/>
<evidence type="ECO:0000313" key="3">
    <source>
        <dbReference type="EMBL" id="KAF2156698.1"/>
    </source>
</evidence>
<accession>A0A9P4J7C4</accession>
<dbReference type="EMBL" id="ML996081">
    <property type="protein sequence ID" value="KAF2156698.1"/>
    <property type="molecule type" value="Genomic_DNA"/>
</dbReference>
<feature type="transmembrane region" description="Helical" evidence="2">
    <location>
        <begin position="20"/>
        <end position="41"/>
    </location>
</feature>
<keyword evidence="2" id="KW-0472">Membrane</keyword>
<evidence type="ECO:0000256" key="2">
    <source>
        <dbReference type="SAM" id="Phobius"/>
    </source>
</evidence>
<name>A0A9P4J7C4_9PEZI</name>
<keyword evidence="2" id="KW-1133">Transmembrane helix</keyword>
<sequence length="85" mass="9400">MSTTNIKFVPEPSVGHEIGIMFGFIGAMILSMALYGVAWNIGNKRSAQKEIERIEALRASGWLKEKEERNGGNEFVEKSEPTTIG</sequence>
<gene>
    <name evidence="3" type="ORF">K461DRAFT_272772</name>
</gene>
<evidence type="ECO:0000256" key="1">
    <source>
        <dbReference type="SAM" id="MobiDB-lite"/>
    </source>
</evidence>
<reference evidence="3" key="1">
    <citation type="journal article" date="2020" name="Stud. Mycol.">
        <title>101 Dothideomycetes genomes: a test case for predicting lifestyles and emergence of pathogens.</title>
        <authorList>
            <person name="Haridas S."/>
            <person name="Albert R."/>
            <person name="Binder M."/>
            <person name="Bloem J."/>
            <person name="Labutti K."/>
            <person name="Salamov A."/>
            <person name="Andreopoulos B."/>
            <person name="Baker S."/>
            <person name="Barry K."/>
            <person name="Bills G."/>
            <person name="Bluhm B."/>
            <person name="Cannon C."/>
            <person name="Castanera R."/>
            <person name="Culley D."/>
            <person name="Daum C."/>
            <person name="Ezra D."/>
            <person name="Gonzalez J."/>
            <person name="Henrissat B."/>
            <person name="Kuo A."/>
            <person name="Liang C."/>
            <person name="Lipzen A."/>
            <person name="Lutzoni F."/>
            <person name="Magnuson J."/>
            <person name="Mondo S."/>
            <person name="Nolan M."/>
            <person name="Ohm R."/>
            <person name="Pangilinan J."/>
            <person name="Park H.-J."/>
            <person name="Ramirez L."/>
            <person name="Alfaro M."/>
            <person name="Sun H."/>
            <person name="Tritt A."/>
            <person name="Yoshinaga Y."/>
            <person name="Zwiers L.-H."/>
            <person name="Turgeon B."/>
            <person name="Goodwin S."/>
            <person name="Spatafora J."/>
            <person name="Crous P."/>
            <person name="Grigoriev I."/>
        </authorList>
    </citation>
    <scope>NUCLEOTIDE SEQUENCE</scope>
    <source>
        <strain evidence="3">CBS 260.36</strain>
    </source>
</reference>
<keyword evidence="4" id="KW-1185">Reference proteome</keyword>
<organism evidence="3 4">
    <name type="scientific">Myriangium duriaei CBS 260.36</name>
    <dbReference type="NCBI Taxonomy" id="1168546"/>
    <lineage>
        <taxon>Eukaryota</taxon>
        <taxon>Fungi</taxon>
        <taxon>Dikarya</taxon>
        <taxon>Ascomycota</taxon>
        <taxon>Pezizomycotina</taxon>
        <taxon>Dothideomycetes</taxon>
        <taxon>Dothideomycetidae</taxon>
        <taxon>Myriangiales</taxon>
        <taxon>Myriangiaceae</taxon>
        <taxon>Myriangium</taxon>
    </lineage>
</organism>
<comment type="caution">
    <text evidence="3">The sequence shown here is derived from an EMBL/GenBank/DDBJ whole genome shotgun (WGS) entry which is preliminary data.</text>
</comment>
<dbReference type="Proteomes" id="UP000799439">
    <property type="component" value="Unassembled WGS sequence"/>
</dbReference>